<evidence type="ECO:0000313" key="3">
    <source>
        <dbReference type="Proteomes" id="UP000639403"/>
    </source>
</evidence>
<evidence type="ECO:0000256" key="1">
    <source>
        <dbReference type="SAM" id="MobiDB-lite"/>
    </source>
</evidence>
<name>A0A8H7NWI7_9APHY</name>
<organism evidence="2 3">
    <name type="scientific">Rhodonia placenta</name>
    <dbReference type="NCBI Taxonomy" id="104341"/>
    <lineage>
        <taxon>Eukaryota</taxon>
        <taxon>Fungi</taxon>
        <taxon>Dikarya</taxon>
        <taxon>Basidiomycota</taxon>
        <taxon>Agaricomycotina</taxon>
        <taxon>Agaricomycetes</taxon>
        <taxon>Polyporales</taxon>
        <taxon>Adustoporiaceae</taxon>
        <taxon>Rhodonia</taxon>
    </lineage>
</organism>
<feature type="compositionally biased region" description="Basic and acidic residues" evidence="1">
    <location>
        <begin position="37"/>
        <end position="49"/>
    </location>
</feature>
<dbReference type="Proteomes" id="UP000639403">
    <property type="component" value="Unassembled WGS sequence"/>
</dbReference>
<dbReference type="AlphaFoldDB" id="A0A8H7NWI7"/>
<protein>
    <submittedName>
        <fullName evidence="2">Uncharacterized protein</fullName>
    </submittedName>
</protein>
<gene>
    <name evidence="2" type="ORF">IEO21_08506</name>
</gene>
<comment type="caution">
    <text evidence="2">The sequence shown here is derived from an EMBL/GenBank/DDBJ whole genome shotgun (WGS) entry which is preliminary data.</text>
</comment>
<sequence length="188" mass="21732">MPHPSKMFVASMSDPSEDDDTRSPLMNLSSRPLLPKEQPEAQEIDRPPTRRIHLDDGRIQRIFHAEDAYAWGPIAVWGGIWLASSFALRYCHGSEHPLRKWRVRISQICATAGMIQFCEYGCSTLRAQYLEDPSMRSILSAGRWAHLAGAYDQRTYAVVRKWGLKHEYRSIFDTRVIRREILSAERMQ</sequence>
<evidence type="ECO:0000313" key="2">
    <source>
        <dbReference type="EMBL" id="KAF9806859.1"/>
    </source>
</evidence>
<reference evidence="2" key="2">
    <citation type="journal article" name="Front. Microbiol.">
        <title>Degradative Capacity of Two Strains of Rhodonia placenta: From Phenotype to Genotype.</title>
        <authorList>
            <person name="Kolle M."/>
            <person name="Horta M.A.C."/>
            <person name="Nowrousian M."/>
            <person name="Ohm R.A."/>
            <person name="Benz J.P."/>
            <person name="Pilgard A."/>
        </authorList>
    </citation>
    <scope>NUCLEOTIDE SEQUENCE</scope>
    <source>
        <strain evidence="2">FPRL280</strain>
    </source>
</reference>
<feature type="region of interest" description="Disordered" evidence="1">
    <location>
        <begin position="1"/>
        <end position="49"/>
    </location>
</feature>
<proteinExistence type="predicted"/>
<reference evidence="2" key="1">
    <citation type="submission" date="2020-11" db="EMBL/GenBank/DDBJ databases">
        <authorList>
            <person name="Koelle M."/>
            <person name="Horta M.A.C."/>
            <person name="Nowrousian M."/>
            <person name="Ohm R.A."/>
            <person name="Benz P."/>
            <person name="Pilgard A."/>
        </authorList>
    </citation>
    <scope>NUCLEOTIDE SEQUENCE</scope>
    <source>
        <strain evidence="2">FPRL280</strain>
    </source>
</reference>
<dbReference type="EMBL" id="JADOXO010000308">
    <property type="protein sequence ID" value="KAF9806859.1"/>
    <property type="molecule type" value="Genomic_DNA"/>
</dbReference>
<accession>A0A8H7NWI7</accession>